<proteinExistence type="predicted"/>
<accession>A0A5C4UZI9</accession>
<gene>
    <name evidence="3" type="ORF">FH715_17045</name>
</gene>
<feature type="chain" id="PRO_5022967637" evidence="1">
    <location>
        <begin position="34"/>
        <end position="271"/>
    </location>
</feature>
<dbReference type="PANTHER" id="PTHR43130:SF2">
    <property type="entry name" value="DJ-1_PFPI DOMAIN-CONTAINING PROTEIN"/>
    <property type="match status" value="1"/>
</dbReference>
<dbReference type="Gene3D" id="3.40.50.880">
    <property type="match status" value="1"/>
</dbReference>
<evidence type="ECO:0000256" key="1">
    <source>
        <dbReference type="SAM" id="SignalP"/>
    </source>
</evidence>
<evidence type="ECO:0000313" key="4">
    <source>
        <dbReference type="Proteomes" id="UP000311713"/>
    </source>
</evidence>
<dbReference type="OrthoDB" id="4265717at2"/>
<comment type="caution">
    <text evidence="3">The sequence shown here is derived from an EMBL/GenBank/DDBJ whole genome shotgun (WGS) entry which is preliminary data.</text>
</comment>
<dbReference type="InterPro" id="IPR029062">
    <property type="entry name" value="Class_I_gatase-like"/>
</dbReference>
<keyword evidence="1" id="KW-0732">Signal</keyword>
<dbReference type="EMBL" id="VDGT01000012">
    <property type="protein sequence ID" value="TNM28743.1"/>
    <property type="molecule type" value="Genomic_DNA"/>
</dbReference>
<name>A0A5C4UZI9_9ACTN</name>
<dbReference type="SUPFAM" id="SSF52317">
    <property type="entry name" value="Class I glutamine amidotransferase-like"/>
    <property type="match status" value="1"/>
</dbReference>
<reference evidence="3 4" key="1">
    <citation type="submission" date="2019-06" db="EMBL/GenBank/DDBJ databases">
        <title>Draft genome of Streptomyces sedi sp. JCM16909.</title>
        <authorList>
            <person name="Klykleung N."/>
            <person name="Tanasupawat S."/>
            <person name="Kudo T."/>
            <person name="Yuki M."/>
            <person name="Ohkuma M."/>
        </authorList>
    </citation>
    <scope>NUCLEOTIDE SEQUENCE [LARGE SCALE GENOMIC DNA]</scope>
    <source>
        <strain evidence="3 4">JCM 16909</strain>
    </source>
</reference>
<keyword evidence="4" id="KW-1185">Reference proteome</keyword>
<dbReference type="InterPro" id="IPR052158">
    <property type="entry name" value="INH-QAR"/>
</dbReference>
<dbReference type="RefSeq" id="WP_139646176.1">
    <property type="nucleotide sequence ID" value="NZ_BAAAZS010000043.1"/>
</dbReference>
<dbReference type="GO" id="GO:0006355">
    <property type="term" value="P:regulation of DNA-templated transcription"/>
    <property type="evidence" value="ECO:0007669"/>
    <property type="project" value="TreeGrafter"/>
</dbReference>
<dbReference type="CDD" id="cd03139">
    <property type="entry name" value="GATase1_PfpI_2"/>
    <property type="match status" value="1"/>
</dbReference>
<feature type="signal peptide" evidence="1">
    <location>
        <begin position="1"/>
        <end position="33"/>
    </location>
</feature>
<dbReference type="Proteomes" id="UP000311713">
    <property type="component" value="Unassembled WGS sequence"/>
</dbReference>
<dbReference type="InterPro" id="IPR006311">
    <property type="entry name" value="TAT_signal"/>
</dbReference>
<sequence>MTNRNNGATRLTDRRTLLGATAATAAVSVLAGAAPAGADAPLPAAEPAPGLPGERGPRIGVLLYEGFTLLDATGPAEVLSRLPGATVTLLGERAGPVRTDTRDVAVLADASLDEVDRLDVLLVPGGGLEGTVGAIENPRLRQWIRRVHRHTRWTTSVCTGSVILAAAGLLTGRRATTHWASAEYIEATYGVTYVPERHVRSGKILTGAGVSAGIDMALLLASELADERTARAIQLIIEYDPAPPFDSGDASEADQELKDLALRLLSESTAR</sequence>
<dbReference type="PROSITE" id="PS51318">
    <property type="entry name" value="TAT"/>
    <property type="match status" value="1"/>
</dbReference>
<dbReference type="AlphaFoldDB" id="A0A5C4UZI9"/>
<dbReference type="PANTHER" id="PTHR43130">
    <property type="entry name" value="ARAC-FAMILY TRANSCRIPTIONAL REGULATOR"/>
    <property type="match status" value="1"/>
</dbReference>
<evidence type="ECO:0000313" key="3">
    <source>
        <dbReference type="EMBL" id="TNM28743.1"/>
    </source>
</evidence>
<evidence type="ECO:0000259" key="2">
    <source>
        <dbReference type="Pfam" id="PF01965"/>
    </source>
</evidence>
<dbReference type="InterPro" id="IPR002818">
    <property type="entry name" value="DJ-1/PfpI"/>
</dbReference>
<protein>
    <submittedName>
        <fullName evidence="3">DJ-1/PfpI family protein</fullName>
    </submittedName>
</protein>
<dbReference type="Pfam" id="PF01965">
    <property type="entry name" value="DJ-1_PfpI"/>
    <property type="match status" value="1"/>
</dbReference>
<organism evidence="3 4">
    <name type="scientific">Streptomyces sedi</name>
    <dbReference type="NCBI Taxonomy" id="555059"/>
    <lineage>
        <taxon>Bacteria</taxon>
        <taxon>Bacillati</taxon>
        <taxon>Actinomycetota</taxon>
        <taxon>Actinomycetes</taxon>
        <taxon>Kitasatosporales</taxon>
        <taxon>Streptomycetaceae</taxon>
        <taxon>Streptomyces</taxon>
    </lineage>
</organism>
<feature type="domain" description="DJ-1/PfpI" evidence="2">
    <location>
        <begin position="58"/>
        <end position="221"/>
    </location>
</feature>